<name>A0ABU0DSJ8_9BACI</name>
<proteinExistence type="predicted"/>
<organism evidence="2 3">
    <name type="scientific">Alkalibacillus filiformis</name>
    <dbReference type="NCBI Taxonomy" id="200990"/>
    <lineage>
        <taxon>Bacteria</taxon>
        <taxon>Bacillati</taxon>
        <taxon>Bacillota</taxon>
        <taxon>Bacilli</taxon>
        <taxon>Bacillales</taxon>
        <taxon>Bacillaceae</taxon>
        <taxon>Alkalibacillus</taxon>
    </lineage>
</organism>
<keyword evidence="1" id="KW-0812">Transmembrane</keyword>
<accession>A0ABU0DSJ8</accession>
<evidence type="ECO:0000256" key="1">
    <source>
        <dbReference type="SAM" id="Phobius"/>
    </source>
</evidence>
<keyword evidence="1" id="KW-1133">Transmembrane helix</keyword>
<keyword evidence="1" id="KW-0472">Membrane</keyword>
<evidence type="ECO:0000313" key="3">
    <source>
        <dbReference type="Proteomes" id="UP001236723"/>
    </source>
</evidence>
<dbReference type="RefSeq" id="WP_307067149.1">
    <property type="nucleotide sequence ID" value="NZ_JAUSUP010000002.1"/>
</dbReference>
<protein>
    <submittedName>
        <fullName evidence="2">Uncharacterized protein</fullName>
    </submittedName>
</protein>
<gene>
    <name evidence="2" type="ORF">J2R98_001242</name>
</gene>
<comment type="caution">
    <text evidence="2">The sequence shown here is derived from an EMBL/GenBank/DDBJ whole genome shotgun (WGS) entry which is preliminary data.</text>
</comment>
<feature type="transmembrane region" description="Helical" evidence="1">
    <location>
        <begin position="7"/>
        <end position="28"/>
    </location>
</feature>
<sequence>MSRKQVVSLYLFWILTFPTMIVGFRALIDWSAGNLESFISYLPVWLGIATGGILAGLFVHSLKKAK</sequence>
<reference evidence="2 3" key="1">
    <citation type="submission" date="2023-07" db="EMBL/GenBank/DDBJ databases">
        <title>Genomic Encyclopedia of Type Strains, Phase IV (KMG-IV): sequencing the most valuable type-strain genomes for metagenomic binning, comparative biology and taxonomic classification.</title>
        <authorList>
            <person name="Goeker M."/>
        </authorList>
    </citation>
    <scope>NUCLEOTIDE SEQUENCE [LARGE SCALE GENOMIC DNA]</scope>
    <source>
        <strain evidence="2 3">DSM 15448</strain>
    </source>
</reference>
<keyword evidence="3" id="KW-1185">Reference proteome</keyword>
<dbReference type="Proteomes" id="UP001236723">
    <property type="component" value="Unassembled WGS sequence"/>
</dbReference>
<dbReference type="EMBL" id="JAUSUP010000002">
    <property type="protein sequence ID" value="MDQ0351428.1"/>
    <property type="molecule type" value="Genomic_DNA"/>
</dbReference>
<feature type="transmembrane region" description="Helical" evidence="1">
    <location>
        <begin position="40"/>
        <end position="59"/>
    </location>
</feature>
<evidence type="ECO:0000313" key="2">
    <source>
        <dbReference type="EMBL" id="MDQ0351428.1"/>
    </source>
</evidence>